<dbReference type="RefSeq" id="WP_036009570.1">
    <property type="nucleotide sequence ID" value="NZ_CADFGU010000007.1"/>
</dbReference>
<dbReference type="EMBL" id="LAQU01000015">
    <property type="protein sequence ID" value="KKB62854.1"/>
    <property type="molecule type" value="Genomic_DNA"/>
</dbReference>
<dbReference type="OrthoDB" id="510731at2"/>
<dbReference type="Pfam" id="PF18014">
    <property type="entry name" value="Acetyltransf_18"/>
    <property type="match status" value="1"/>
</dbReference>
<evidence type="ECO:0000259" key="1">
    <source>
        <dbReference type="PROSITE" id="PS51186"/>
    </source>
</evidence>
<evidence type="ECO:0000313" key="3">
    <source>
        <dbReference type="Proteomes" id="UP000033618"/>
    </source>
</evidence>
<organism evidence="2 3">
    <name type="scientific">Robbsia andropogonis</name>
    <dbReference type="NCBI Taxonomy" id="28092"/>
    <lineage>
        <taxon>Bacteria</taxon>
        <taxon>Pseudomonadati</taxon>
        <taxon>Pseudomonadota</taxon>
        <taxon>Betaproteobacteria</taxon>
        <taxon>Burkholderiales</taxon>
        <taxon>Burkholderiaceae</taxon>
        <taxon>Robbsia</taxon>
    </lineage>
</organism>
<dbReference type="Proteomes" id="UP000033618">
    <property type="component" value="Unassembled WGS sequence"/>
</dbReference>
<keyword evidence="3" id="KW-1185">Reference proteome</keyword>
<dbReference type="AlphaFoldDB" id="A0A0F5JZ03"/>
<dbReference type="PANTHER" id="PTHR47237">
    <property type="entry name" value="SLL0310 PROTEIN"/>
    <property type="match status" value="1"/>
</dbReference>
<dbReference type="SUPFAM" id="SSF55729">
    <property type="entry name" value="Acyl-CoA N-acyltransferases (Nat)"/>
    <property type="match status" value="1"/>
</dbReference>
<dbReference type="GO" id="GO:0016747">
    <property type="term" value="F:acyltransferase activity, transferring groups other than amino-acyl groups"/>
    <property type="evidence" value="ECO:0007669"/>
    <property type="project" value="InterPro"/>
</dbReference>
<dbReference type="PATRIC" id="fig|28092.6.peg.3599"/>
<feature type="domain" description="N-acetyltransferase" evidence="1">
    <location>
        <begin position="5"/>
        <end position="135"/>
    </location>
</feature>
<gene>
    <name evidence="2" type="ORF">WM40_15245</name>
</gene>
<dbReference type="STRING" id="28092.WM40_15245"/>
<reference evidence="2 3" key="1">
    <citation type="submission" date="2015-03" db="EMBL/GenBank/DDBJ databases">
        <title>Draft Genome Sequence of Burkholderia andropogonis type strain ICMP2807, isolated from Sorghum bicolor.</title>
        <authorList>
            <person name="Lopes-Santos L."/>
            <person name="Castro D.B."/>
            <person name="Ottoboni L.M."/>
            <person name="Park D."/>
            <person name="Weirc B.S."/>
            <person name="Destefano S.A."/>
        </authorList>
    </citation>
    <scope>NUCLEOTIDE SEQUENCE [LARGE SCALE GENOMIC DNA]</scope>
    <source>
        <strain evidence="2 3">ICMP2807</strain>
    </source>
</reference>
<dbReference type="InterPro" id="IPR000182">
    <property type="entry name" value="GNAT_dom"/>
</dbReference>
<name>A0A0F5JZ03_9BURK</name>
<comment type="caution">
    <text evidence="2">The sequence shown here is derived from an EMBL/GenBank/DDBJ whole genome shotgun (WGS) entry which is preliminary data.</text>
</comment>
<dbReference type="InterPro" id="IPR041496">
    <property type="entry name" value="YitH/HolE_GNAT"/>
</dbReference>
<dbReference type="Gene3D" id="3.40.630.90">
    <property type="match status" value="1"/>
</dbReference>
<sequence length="290" mass="31678">MNLPTTYRHLVTADFPAAHRLSQAVRWPHRLEDWQFAANLGTGFIAEMNGEVVGTALCWTFDDHNGALGLVIVSPDAQGRGIGRDLMTRVLNAVGERTCYLHATPAGQPLYEKLGFQACGSVTQHQNIVGRITAVAPAQGETLREGTVDDLSRIIEIARISTGIDHSATFAALYRLAKTVVLERNGNIIGSAFFRRFGRGYVIGPVFAEQDTDDRRAKVLISYWLARHEGDFIRVDVPGNPTLSAWLIECGLANVDTGVKMVRHAGKSHAASRPAETVYAHYAILNQAMG</sequence>
<evidence type="ECO:0000313" key="2">
    <source>
        <dbReference type="EMBL" id="KKB62854.1"/>
    </source>
</evidence>
<dbReference type="InterPro" id="IPR052729">
    <property type="entry name" value="Acyl/Acetyltrans_Enzymes"/>
</dbReference>
<keyword evidence="2" id="KW-0808">Transferase</keyword>
<protein>
    <submittedName>
        <fullName evidence="2">GCN5 family acetyltransferase</fullName>
    </submittedName>
</protein>
<dbReference type="PROSITE" id="PS51186">
    <property type="entry name" value="GNAT"/>
    <property type="match status" value="1"/>
</dbReference>
<dbReference type="Gene3D" id="3.40.630.30">
    <property type="match status" value="1"/>
</dbReference>
<dbReference type="InterPro" id="IPR016181">
    <property type="entry name" value="Acyl_CoA_acyltransferase"/>
</dbReference>
<dbReference type="Pfam" id="PF00583">
    <property type="entry name" value="Acetyltransf_1"/>
    <property type="match status" value="1"/>
</dbReference>
<accession>A0A0F5JZ03</accession>
<dbReference type="PANTHER" id="PTHR47237:SF2">
    <property type="entry name" value="BLL4206 PROTEIN"/>
    <property type="match status" value="1"/>
</dbReference>
<dbReference type="CDD" id="cd04301">
    <property type="entry name" value="NAT_SF"/>
    <property type="match status" value="1"/>
</dbReference>
<proteinExistence type="predicted"/>